<gene>
    <name evidence="10" type="ORF">AQJ91_16755</name>
</gene>
<feature type="region of interest" description="Disordered" evidence="8">
    <location>
        <begin position="469"/>
        <end position="514"/>
    </location>
</feature>
<name>A0A101UZW3_9ACTN</name>
<dbReference type="Pfam" id="PF02310">
    <property type="entry name" value="B12-binding"/>
    <property type="match status" value="1"/>
</dbReference>
<dbReference type="GO" id="GO:0031419">
    <property type="term" value="F:cobalamin binding"/>
    <property type="evidence" value="ECO:0007669"/>
    <property type="project" value="UniProtKB-KW"/>
</dbReference>
<evidence type="ECO:0000256" key="5">
    <source>
        <dbReference type="ARBA" id="ARBA00022723"/>
    </source>
</evidence>
<keyword evidence="4" id="KW-0846">Cobalamin</keyword>
<organism evidence="10 11">
    <name type="scientific">Streptomyces dysideae</name>
    <dbReference type="NCBI Taxonomy" id="909626"/>
    <lineage>
        <taxon>Bacteria</taxon>
        <taxon>Bacillati</taxon>
        <taxon>Actinomycetota</taxon>
        <taxon>Actinomycetes</taxon>
        <taxon>Kitasatosporales</taxon>
        <taxon>Streptomycetaceae</taxon>
        <taxon>Streptomyces</taxon>
    </lineage>
</organism>
<dbReference type="InterPro" id="IPR016176">
    <property type="entry name" value="Cbl-dep_enz_cat"/>
</dbReference>
<keyword evidence="5" id="KW-0479">Metal-binding</keyword>
<protein>
    <submittedName>
        <fullName evidence="10">Protein meaA</fullName>
    </submittedName>
</protein>
<evidence type="ECO:0000313" key="11">
    <source>
        <dbReference type="Proteomes" id="UP000053260"/>
    </source>
</evidence>
<dbReference type="PROSITE" id="PS51332">
    <property type="entry name" value="B12_BINDING"/>
    <property type="match status" value="1"/>
</dbReference>
<dbReference type="RefSeq" id="WP_234382431.1">
    <property type="nucleotide sequence ID" value="NZ_KQ949083.1"/>
</dbReference>
<keyword evidence="11" id="KW-1185">Reference proteome</keyword>
<dbReference type="Gene3D" id="3.20.20.240">
    <property type="entry name" value="Methylmalonyl-CoA mutase"/>
    <property type="match status" value="2"/>
</dbReference>
<dbReference type="GO" id="GO:0004494">
    <property type="term" value="F:methylmalonyl-CoA mutase activity"/>
    <property type="evidence" value="ECO:0007669"/>
    <property type="project" value="UniProtKB-EC"/>
</dbReference>
<evidence type="ECO:0000313" key="10">
    <source>
        <dbReference type="EMBL" id="KUO19965.1"/>
    </source>
</evidence>
<evidence type="ECO:0000256" key="2">
    <source>
        <dbReference type="ARBA" id="ARBA00008465"/>
    </source>
</evidence>
<dbReference type="Proteomes" id="UP000053260">
    <property type="component" value="Unassembled WGS sequence"/>
</dbReference>
<proteinExistence type="inferred from homology"/>
<dbReference type="PANTHER" id="PTHR48101:SF3">
    <property type="entry name" value="COENZYME B12-DEPENDENT MUTASE"/>
    <property type="match status" value="1"/>
</dbReference>
<comment type="cofactor">
    <cofactor evidence="1">
        <name>adenosylcob(III)alamin</name>
        <dbReference type="ChEBI" id="CHEBI:18408"/>
    </cofactor>
</comment>
<evidence type="ECO:0000256" key="4">
    <source>
        <dbReference type="ARBA" id="ARBA00022628"/>
    </source>
</evidence>
<comment type="subunit">
    <text evidence="3">Heterodimer of an alpha and a beta chain.</text>
</comment>
<comment type="similarity">
    <text evidence="2">Belongs to the methylmalonyl-CoA mutase family.</text>
</comment>
<dbReference type="InterPro" id="IPR036724">
    <property type="entry name" value="Cobalamin-bd_sf"/>
</dbReference>
<dbReference type="Pfam" id="PF01642">
    <property type="entry name" value="MM_CoA_mutase"/>
    <property type="match status" value="1"/>
</dbReference>
<dbReference type="NCBIfam" id="TIGR00640">
    <property type="entry name" value="acid_CoA_mut_C"/>
    <property type="match status" value="1"/>
</dbReference>
<dbReference type="InterPro" id="IPR006159">
    <property type="entry name" value="Acid_CoA_mut_C"/>
</dbReference>
<evidence type="ECO:0000256" key="6">
    <source>
        <dbReference type="ARBA" id="ARBA00023235"/>
    </source>
</evidence>
<evidence type="ECO:0000256" key="8">
    <source>
        <dbReference type="SAM" id="MobiDB-lite"/>
    </source>
</evidence>
<dbReference type="InterPro" id="IPR006098">
    <property type="entry name" value="MMCoA_mutase_a_cat"/>
</dbReference>
<reference evidence="10 11" key="1">
    <citation type="submission" date="2015-10" db="EMBL/GenBank/DDBJ databases">
        <title>Draft genome sequence of Streptomyces sp. RV15, isolated from a marine sponge.</title>
        <authorList>
            <person name="Ruckert C."/>
            <person name="Abdelmohsen U.R."/>
            <person name="Winkler A."/>
            <person name="Hentschel U."/>
            <person name="Kalinowski J."/>
            <person name="Kampfer P."/>
            <person name="Glaeser S."/>
        </authorList>
    </citation>
    <scope>NUCLEOTIDE SEQUENCE [LARGE SCALE GENOMIC DNA]</scope>
    <source>
        <strain evidence="10 11">RV15</strain>
    </source>
</reference>
<feature type="domain" description="B12-binding" evidence="9">
    <location>
        <begin position="599"/>
        <end position="728"/>
    </location>
</feature>
<dbReference type="SUPFAM" id="SSF51703">
    <property type="entry name" value="Cobalamin (vitamin B12)-dependent enzymes"/>
    <property type="match status" value="2"/>
</dbReference>
<dbReference type="Gene3D" id="3.40.50.280">
    <property type="entry name" value="Cobalamin-binding domain"/>
    <property type="match status" value="1"/>
</dbReference>
<dbReference type="SUPFAM" id="SSF52242">
    <property type="entry name" value="Cobalamin (vitamin B12)-binding domain"/>
    <property type="match status" value="1"/>
</dbReference>
<dbReference type="GO" id="GO:0046872">
    <property type="term" value="F:metal ion binding"/>
    <property type="evidence" value="ECO:0007669"/>
    <property type="project" value="UniProtKB-KW"/>
</dbReference>
<dbReference type="EMBL" id="LMXB01000046">
    <property type="protein sequence ID" value="KUO19965.1"/>
    <property type="molecule type" value="Genomic_DNA"/>
</dbReference>
<evidence type="ECO:0000256" key="3">
    <source>
        <dbReference type="ARBA" id="ARBA00011870"/>
    </source>
</evidence>
<comment type="caution">
    <text evidence="10">The sequence shown here is derived from an EMBL/GenBank/DDBJ whole genome shotgun (WGS) entry which is preliminary data.</text>
</comment>
<keyword evidence="6" id="KW-0413">Isomerase</keyword>
<keyword evidence="7" id="KW-0170">Cobalt</keyword>
<evidence type="ECO:0000259" key="9">
    <source>
        <dbReference type="PROSITE" id="PS51332"/>
    </source>
</evidence>
<evidence type="ECO:0000256" key="1">
    <source>
        <dbReference type="ARBA" id="ARBA00001922"/>
    </source>
</evidence>
<dbReference type="NCBIfam" id="TIGR00641">
    <property type="entry name" value="acid_CoA_mut_N"/>
    <property type="match status" value="1"/>
</dbReference>
<dbReference type="InterPro" id="IPR006099">
    <property type="entry name" value="MeMalonylCoA_mutase_a/b_cat"/>
</dbReference>
<evidence type="ECO:0000256" key="7">
    <source>
        <dbReference type="ARBA" id="ARBA00023285"/>
    </source>
</evidence>
<dbReference type="CDD" id="cd02071">
    <property type="entry name" value="MM_CoA_mut_B12_BD"/>
    <property type="match status" value="1"/>
</dbReference>
<dbReference type="STRING" id="909626.AQJ91_16755"/>
<sequence>MSERQKDRPWLMRTYAGHSTAEASNELYRRNLAKGQTGLSVAFDLPTQTGYDSDHVLARGEVGRVGVPVAHLGDMRRLFQDIPLEQMNTSMTINATAMWLLALYQVVAEEQGADITQLQGTTQNDIVKEYLSRGTHVFPPVPSLRLTTDMIAYTVSHIPKWNPINICSYHLQEAGATPVQEIAYAMSTAIAVLDAVRDSGQVPQERMGDVVARISFFVNAGVRFVEEMCKMRAFGRIWDKVTRERYGIENPKQRRFRYGVQVNSLGLTEAQPENNVQRIVLEMLAVTLSKDARARAVQLPAWNEALGLPRPWDQQWSLRMQQVLAYESDLLEYEDIFEGSKVVEAKVEALVEESLAEIERIQEMGGAMAAVESGYLKSQLVASHAERRARIESGQEKIVGVNIFETTEPNPLTADLDTAIQTVDPAVEARVVQALHEWRRNADKVALSDNGVEGPTAGQAESDACGGLCKTAPFGDRQRPVKQEPEVVPSRGTDQNRPPSGERGRQQPPFSHSRRCRALGRLREAAATDANLMEATLECARAGVTTGEWAGALREVFGEFRAPTGVSSAPVAIPAEEGSALSEVRRKVDRTAQDLGVGKLRFLVGKPGLDGHSNGAEQIAVRARDAGFEVVYQGIRLTPEQIVDAALAEDVHAVGLSILSGSHAQLVPDVLERLREAGAADIPVIAGGIIPNGDAEQLRAAGVAAVFTPKDFDITGIIGRIVDEIRTANKLDPLEVPA</sequence>
<dbReference type="InterPro" id="IPR006158">
    <property type="entry name" value="Cobalamin-bd"/>
</dbReference>
<dbReference type="AlphaFoldDB" id="A0A101UZW3"/>
<accession>A0A101UZW3</accession>
<dbReference type="PANTHER" id="PTHR48101">
    <property type="entry name" value="METHYLMALONYL-COA MUTASE, MITOCHONDRIAL-RELATED"/>
    <property type="match status" value="1"/>
</dbReference>
<feature type="compositionally biased region" description="Basic and acidic residues" evidence="8">
    <location>
        <begin position="476"/>
        <end position="485"/>
    </location>
</feature>